<accession>A0A6J6H1K9</accession>
<evidence type="ECO:0000256" key="7">
    <source>
        <dbReference type="ARBA" id="ARBA00032649"/>
    </source>
</evidence>
<evidence type="ECO:0000256" key="8">
    <source>
        <dbReference type="ARBA" id="ARBA00048617"/>
    </source>
</evidence>
<dbReference type="SUPFAM" id="SSF69618">
    <property type="entry name" value="HemD-like"/>
    <property type="match status" value="1"/>
</dbReference>
<name>A0A6J6H1K9_9ZZZZ</name>
<proteinExistence type="inferred from homology"/>
<dbReference type="InterPro" id="IPR003754">
    <property type="entry name" value="4pyrrol_synth_uPrphyn_synth"/>
</dbReference>
<reference evidence="10" key="1">
    <citation type="submission" date="2020-05" db="EMBL/GenBank/DDBJ databases">
        <authorList>
            <person name="Chiriac C."/>
            <person name="Salcher M."/>
            <person name="Ghai R."/>
            <person name="Kavagutti S V."/>
        </authorList>
    </citation>
    <scope>NUCLEOTIDE SEQUENCE</scope>
</reference>
<comment type="similarity">
    <text evidence="2">Belongs to the uroporphyrinogen-III synthase family.</text>
</comment>
<dbReference type="Gene3D" id="3.40.50.10090">
    <property type="match status" value="2"/>
</dbReference>
<dbReference type="InterPro" id="IPR039793">
    <property type="entry name" value="UROS/Hem4"/>
</dbReference>
<dbReference type="GO" id="GO:0006780">
    <property type="term" value="P:uroporphyrinogen III biosynthetic process"/>
    <property type="evidence" value="ECO:0007669"/>
    <property type="project" value="InterPro"/>
</dbReference>
<dbReference type="Pfam" id="PF02602">
    <property type="entry name" value="HEM4"/>
    <property type="match status" value="1"/>
</dbReference>
<protein>
    <recommendedName>
        <fullName evidence="3">uroporphyrinogen-III synthase</fullName>
        <ecNumber evidence="3">4.2.1.75</ecNumber>
    </recommendedName>
    <alternativeName>
        <fullName evidence="7">Hydroxymethylbilane hydrolyase [cyclizing]</fullName>
    </alternativeName>
    <alternativeName>
        <fullName evidence="6">Uroporphyrinogen-III cosynthase</fullName>
    </alternativeName>
</protein>
<evidence type="ECO:0000256" key="3">
    <source>
        <dbReference type="ARBA" id="ARBA00013109"/>
    </source>
</evidence>
<evidence type="ECO:0000256" key="6">
    <source>
        <dbReference type="ARBA" id="ARBA00031702"/>
    </source>
</evidence>
<keyword evidence="5" id="KW-0627">Porphyrin biosynthesis</keyword>
<evidence type="ECO:0000256" key="5">
    <source>
        <dbReference type="ARBA" id="ARBA00023244"/>
    </source>
</evidence>
<dbReference type="EC" id="4.2.1.75" evidence="3"/>
<gene>
    <name evidence="10" type="ORF">UFOPK1808_01162</name>
    <name evidence="11" type="ORF">UFOPK1889_00347</name>
</gene>
<dbReference type="GO" id="GO:0004852">
    <property type="term" value="F:uroporphyrinogen-III synthase activity"/>
    <property type="evidence" value="ECO:0007669"/>
    <property type="project" value="UniProtKB-EC"/>
</dbReference>
<dbReference type="AlphaFoldDB" id="A0A6J6H1K9"/>
<comment type="pathway">
    <text evidence="1">Porphyrin-containing compound metabolism; protoporphyrin-IX biosynthesis; coproporphyrinogen-III from 5-aminolevulinate: step 3/4.</text>
</comment>
<evidence type="ECO:0000256" key="4">
    <source>
        <dbReference type="ARBA" id="ARBA00023239"/>
    </source>
</evidence>
<evidence type="ECO:0000313" key="11">
    <source>
        <dbReference type="EMBL" id="CAB4611976.1"/>
    </source>
</evidence>
<dbReference type="PANTHER" id="PTHR38042">
    <property type="entry name" value="UROPORPHYRINOGEN-III SYNTHASE, CHLOROPLASTIC"/>
    <property type="match status" value="1"/>
</dbReference>
<dbReference type="CDD" id="cd06578">
    <property type="entry name" value="HemD"/>
    <property type="match status" value="1"/>
</dbReference>
<evidence type="ECO:0000256" key="1">
    <source>
        <dbReference type="ARBA" id="ARBA00004772"/>
    </source>
</evidence>
<keyword evidence="4" id="KW-0456">Lyase</keyword>
<evidence type="ECO:0000313" key="10">
    <source>
        <dbReference type="EMBL" id="CAB4607582.1"/>
    </source>
</evidence>
<dbReference type="InterPro" id="IPR036108">
    <property type="entry name" value="4pyrrol_syn_uPrphyn_synt_sf"/>
</dbReference>
<sequence length="245" mass="25890">MGNSLHDRSVVITRSLSQNESLRRLLEARGARVVEVPLIAIAEPDDEGRERDEVLQRFEDFDWVVVTSPNGAERIAPFFSAAHAAGDVERFPHIAVVGEATGRSLGVSATITAEPARSEILAAQFPDGVGEVLVVQGNLADNALSDAIAAKGWNVTRVVAYRTVSLRPTREMMSPALAADVLLLASGSAVTAWFDAFGTSTPPFVVAIGPSTAKVADALGIDISGIAPDQTLESMIETAESLLND</sequence>
<dbReference type="PANTHER" id="PTHR38042:SF1">
    <property type="entry name" value="UROPORPHYRINOGEN-III SYNTHASE, CHLOROPLASTIC"/>
    <property type="match status" value="1"/>
</dbReference>
<dbReference type="EMBL" id="CAEZUZ010000035">
    <property type="protein sequence ID" value="CAB4611976.1"/>
    <property type="molecule type" value="Genomic_DNA"/>
</dbReference>
<feature type="domain" description="Tetrapyrrole biosynthesis uroporphyrinogen III synthase" evidence="9">
    <location>
        <begin position="21"/>
        <end position="237"/>
    </location>
</feature>
<organism evidence="10">
    <name type="scientific">freshwater metagenome</name>
    <dbReference type="NCBI Taxonomy" id="449393"/>
    <lineage>
        <taxon>unclassified sequences</taxon>
        <taxon>metagenomes</taxon>
        <taxon>ecological metagenomes</taxon>
    </lineage>
</organism>
<dbReference type="EMBL" id="CAEZUL010000155">
    <property type="protein sequence ID" value="CAB4607582.1"/>
    <property type="molecule type" value="Genomic_DNA"/>
</dbReference>
<evidence type="ECO:0000259" key="9">
    <source>
        <dbReference type="Pfam" id="PF02602"/>
    </source>
</evidence>
<comment type="catalytic activity">
    <reaction evidence="8">
        <text>hydroxymethylbilane = uroporphyrinogen III + H2O</text>
        <dbReference type="Rhea" id="RHEA:18965"/>
        <dbReference type="ChEBI" id="CHEBI:15377"/>
        <dbReference type="ChEBI" id="CHEBI:57308"/>
        <dbReference type="ChEBI" id="CHEBI:57845"/>
        <dbReference type="EC" id="4.2.1.75"/>
    </reaction>
</comment>
<evidence type="ECO:0000256" key="2">
    <source>
        <dbReference type="ARBA" id="ARBA00008133"/>
    </source>
</evidence>